<comment type="caution">
    <text evidence="2">The sequence shown here is derived from an EMBL/GenBank/DDBJ whole genome shotgun (WGS) entry which is preliminary data.</text>
</comment>
<dbReference type="AlphaFoldDB" id="A0A448X0S7"/>
<name>A0A448X0S7_9PLAT</name>
<dbReference type="Proteomes" id="UP000784294">
    <property type="component" value="Unassembled WGS sequence"/>
</dbReference>
<evidence type="ECO:0000256" key="1">
    <source>
        <dbReference type="SAM" id="MobiDB-lite"/>
    </source>
</evidence>
<evidence type="ECO:0000313" key="3">
    <source>
        <dbReference type="Proteomes" id="UP000784294"/>
    </source>
</evidence>
<organism evidence="2 3">
    <name type="scientific">Protopolystoma xenopodis</name>
    <dbReference type="NCBI Taxonomy" id="117903"/>
    <lineage>
        <taxon>Eukaryota</taxon>
        <taxon>Metazoa</taxon>
        <taxon>Spiralia</taxon>
        <taxon>Lophotrochozoa</taxon>
        <taxon>Platyhelminthes</taxon>
        <taxon>Monogenea</taxon>
        <taxon>Polyopisthocotylea</taxon>
        <taxon>Polystomatidea</taxon>
        <taxon>Polystomatidae</taxon>
        <taxon>Protopolystoma</taxon>
    </lineage>
</organism>
<protein>
    <submittedName>
        <fullName evidence="2">Uncharacterized protein</fullName>
    </submittedName>
</protein>
<feature type="non-terminal residue" evidence="2">
    <location>
        <position position="118"/>
    </location>
</feature>
<proteinExistence type="predicted"/>
<reference evidence="2" key="1">
    <citation type="submission" date="2018-11" db="EMBL/GenBank/DDBJ databases">
        <authorList>
            <consortium name="Pathogen Informatics"/>
        </authorList>
    </citation>
    <scope>NUCLEOTIDE SEQUENCE</scope>
</reference>
<feature type="region of interest" description="Disordered" evidence="1">
    <location>
        <begin position="98"/>
        <end position="118"/>
    </location>
</feature>
<keyword evidence="3" id="KW-1185">Reference proteome</keyword>
<dbReference type="EMBL" id="CAAALY010072199">
    <property type="protein sequence ID" value="VEL25189.1"/>
    <property type="molecule type" value="Genomic_DNA"/>
</dbReference>
<accession>A0A448X0S7</accession>
<sequence length="118" mass="12222">MALIQCETQGEQAYQQIVSQKLIGLHLPTPRTAVALLRDLMLDLRRIREEMQVCMAPLAMSSGQVSRMGQVVNALRRASAQLSIGAGTSLAGGGSSNLGGGAGGGNFSRSGQHDTAAA</sequence>
<evidence type="ECO:0000313" key="2">
    <source>
        <dbReference type="EMBL" id="VEL25189.1"/>
    </source>
</evidence>
<dbReference type="OrthoDB" id="6277914at2759"/>
<gene>
    <name evidence="2" type="ORF">PXEA_LOCUS18629</name>
</gene>